<gene>
    <name evidence="3" type="ORF">AFK76_05670</name>
</gene>
<dbReference type="AlphaFoldDB" id="A0A837NG03"/>
<dbReference type="InterPro" id="IPR051839">
    <property type="entry name" value="RD_transcriptional_regulator"/>
</dbReference>
<feature type="coiled-coil region" evidence="2">
    <location>
        <begin position="56"/>
        <end position="83"/>
    </location>
</feature>
<dbReference type="SUPFAM" id="SSF46689">
    <property type="entry name" value="Homeodomain-like"/>
    <property type="match status" value="1"/>
</dbReference>
<evidence type="ECO:0000256" key="1">
    <source>
        <dbReference type="ARBA" id="ARBA00009964"/>
    </source>
</evidence>
<evidence type="ECO:0000256" key="2">
    <source>
        <dbReference type="SAM" id="Coils"/>
    </source>
</evidence>
<organism evidence="3 4">
    <name type="scientific">Idiomarina zobellii</name>
    <dbReference type="NCBI Taxonomy" id="86103"/>
    <lineage>
        <taxon>Bacteria</taxon>
        <taxon>Pseudomonadati</taxon>
        <taxon>Pseudomonadota</taxon>
        <taxon>Gammaproteobacteria</taxon>
        <taxon>Alteromonadales</taxon>
        <taxon>Idiomarinaceae</taxon>
        <taxon>Idiomarina</taxon>
    </lineage>
</organism>
<proteinExistence type="inferred from homology"/>
<dbReference type="InterPro" id="IPR002514">
    <property type="entry name" value="Transposase_8"/>
</dbReference>
<dbReference type="PANTHER" id="PTHR33215:SF13">
    <property type="entry name" value="PROTEIN DISTAL ANTENNA"/>
    <property type="match status" value="1"/>
</dbReference>
<name>A0A837NG03_9GAMM</name>
<dbReference type="RefSeq" id="WP_034821006.1">
    <property type="nucleotide sequence ID" value="NZ_FNCB01000005.1"/>
</dbReference>
<dbReference type="GO" id="GO:0004803">
    <property type="term" value="F:transposase activity"/>
    <property type="evidence" value="ECO:0007669"/>
    <property type="project" value="InterPro"/>
</dbReference>
<sequence>MSKGKRYTEEFKIEAVKQVTERGHSVYDVADRLGISVKSLYDWRAKYGQDSKTNQSSDEQLRIAKLEAELKRVKEERDILKKAAKYFAGESE</sequence>
<keyword evidence="2" id="KW-0175">Coiled coil</keyword>
<accession>A0A837NG03</accession>
<dbReference type="Pfam" id="PF01527">
    <property type="entry name" value="HTH_Tnp_1"/>
    <property type="match status" value="1"/>
</dbReference>
<dbReference type="PANTHER" id="PTHR33215">
    <property type="entry name" value="PROTEIN DISTAL ANTENNA"/>
    <property type="match status" value="1"/>
</dbReference>
<comment type="caution">
    <text evidence="3">The sequence shown here is derived from an EMBL/GenBank/DDBJ whole genome shotgun (WGS) entry which is preliminary data.</text>
</comment>
<keyword evidence="4" id="KW-1185">Reference proteome</keyword>
<dbReference type="GO" id="GO:0003677">
    <property type="term" value="F:DNA binding"/>
    <property type="evidence" value="ECO:0007669"/>
    <property type="project" value="InterPro"/>
</dbReference>
<evidence type="ECO:0000313" key="4">
    <source>
        <dbReference type="Proteomes" id="UP000053030"/>
    </source>
</evidence>
<comment type="similarity">
    <text evidence="1">Belongs to the transposase 8 family.</text>
</comment>
<protein>
    <submittedName>
        <fullName evidence="3">Transposase</fullName>
    </submittedName>
</protein>
<reference evidence="3 4" key="1">
    <citation type="submission" date="2015-08" db="EMBL/GenBank/DDBJ databases">
        <title>Genome sequencing and assembly of the deep-sea bacterium Idiomarina zobellii.</title>
        <authorList>
            <person name="Mithoefer S.D."/>
            <person name="Rheaume B.A."/>
            <person name="MacLea K.S."/>
        </authorList>
    </citation>
    <scope>NUCLEOTIDE SEQUENCE [LARGE SCALE GENOMIC DNA]</scope>
    <source>
        <strain evidence="3 4">KMM 231</strain>
    </source>
</reference>
<dbReference type="Proteomes" id="UP000053030">
    <property type="component" value="Unassembled WGS sequence"/>
</dbReference>
<evidence type="ECO:0000313" key="3">
    <source>
        <dbReference type="EMBL" id="KPD24166.1"/>
    </source>
</evidence>
<dbReference type="GO" id="GO:0006313">
    <property type="term" value="P:DNA transposition"/>
    <property type="evidence" value="ECO:0007669"/>
    <property type="project" value="InterPro"/>
</dbReference>
<dbReference type="Gene3D" id="1.10.10.60">
    <property type="entry name" value="Homeodomain-like"/>
    <property type="match status" value="1"/>
</dbReference>
<dbReference type="InterPro" id="IPR009057">
    <property type="entry name" value="Homeodomain-like_sf"/>
</dbReference>
<dbReference type="EMBL" id="LHSG01000004">
    <property type="protein sequence ID" value="KPD24166.1"/>
    <property type="molecule type" value="Genomic_DNA"/>
</dbReference>